<dbReference type="STRING" id="52770.BSZ40_10710"/>
<dbReference type="InParanoid" id="A0A1Q5PTG5"/>
<evidence type="ECO:0000313" key="3">
    <source>
        <dbReference type="EMBL" id="OKL50816.1"/>
    </source>
</evidence>
<organism evidence="3 4">
    <name type="scientific">Buchananella hordeovulneris</name>
    <dbReference type="NCBI Taxonomy" id="52770"/>
    <lineage>
        <taxon>Bacteria</taxon>
        <taxon>Bacillati</taxon>
        <taxon>Actinomycetota</taxon>
        <taxon>Actinomycetes</taxon>
        <taxon>Actinomycetales</taxon>
        <taxon>Actinomycetaceae</taxon>
        <taxon>Buchananella</taxon>
    </lineage>
</organism>
<keyword evidence="4" id="KW-1185">Reference proteome</keyword>
<evidence type="ECO:0000256" key="1">
    <source>
        <dbReference type="SAM" id="MobiDB-lite"/>
    </source>
</evidence>
<dbReference type="InterPro" id="IPR036930">
    <property type="entry name" value="WGR_dom_sf"/>
</dbReference>
<sequence>MQRQLIFQDSKSDKFWHVQTDGTQVTVCYGRRGTAGTTKTKEYASEEAAVAEAEKLVAQKMKKGYVDDPHPTPHRLTPVTPTPPSTGKKSAKKSAAEPAPPGDEPAAQAPAAEPEPAPAPLEVSDAAAEDLGLLLSPFEQLYDSNAEVTLDVEDDPFDPQAEAERAARILEVVTYSDGYSKQERWQFLQPLFTKFPSQGRRDWWRAYFKEHEVKTRSWRTSDSGIPTWAHELLRIKWDKDVWKILASEQRRLTTYLWMRALLPSLPAEQVESARAHLPSEVPSLHQPNRWGGASVDGRKLFEAWALGAVDPDTVRARLAEVESGYFTDDWDNRALIALLAPTPTERVAWARRTRARIVEWDGVVPWLVGTGREGFGLLLHWIEGQSRDIAQALLAKAADTAHGPGAASLFLDAMSTKAGPVAEQWIRTHLPQCLAARLTPSQADALIPFLRKLPVEQLRSLQDSTAGTTRTAIERVLHEATLPFLPAETEWWQQAATELPTPPKKTQFTPTGLPPLLVDGSQRLTEAQTAALLLALRSATEHPLVTAVRQHTSRANRDEFALALFRAWIAAGAPAKESWAMENAGWLGDSAFVQHLTPLIRQWPGESQHQRAVKGLTALRNVATDEALQQISGIAAKVKFAGLKRRAGEAMDEIAAQRGLTRDELEDRVLADGGLDARGQRTFDYGARQFLAYVTSAGKLAARLLDGDGRPTGKVLTNLPAANKSDDAEAAKAAKAEFTAVKKTVATLAKVQLERFERAMITGRSWNATDFTTLIAPHPVLRGLLAGIVWALWSPDGALAATARIEDGELLDATDEPVDATGLTITVAHPLDLSPADRAAWAQSLADYELTTPFKQLDRPVLTLSPAQGDQTLLVDIPKQKIAPGKLFGTFTKNGWQRGAVLDAGGYTVFGLPVPAAGITAIATFDPGLWIGNPLEMEDQQLDEVYLVEGAIDPAELDYGWRHDRVDFKLVPWSQAPAKIVSEVLSTLEQMIA</sequence>
<dbReference type="PANTHER" id="PTHR30634">
    <property type="entry name" value="OUTER MEMBRANE LOLAB LIPOPROTEIN INSERTION APPARATUS"/>
    <property type="match status" value="1"/>
</dbReference>
<protein>
    <recommendedName>
        <fullName evidence="2">WGR domain-containing protein</fullName>
    </recommendedName>
</protein>
<proteinExistence type="predicted"/>
<dbReference type="RefSeq" id="WP_073826264.1">
    <property type="nucleotide sequence ID" value="NZ_MQVS01000015.1"/>
</dbReference>
<dbReference type="Pfam" id="PF05406">
    <property type="entry name" value="WGR"/>
    <property type="match status" value="1"/>
</dbReference>
<dbReference type="OrthoDB" id="4554725at2"/>
<dbReference type="PANTHER" id="PTHR30634:SF13">
    <property type="entry name" value="PROTEIN YEHF"/>
    <property type="match status" value="1"/>
</dbReference>
<dbReference type="PROSITE" id="PS51977">
    <property type="entry name" value="WGR"/>
    <property type="match status" value="1"/>
</dbReference>
<feature type="region of interest" description="Disordered" evidence="1">
    <location>
        <begin position="61"/>
        <end position="119"/>
    </location>
</feature>
<accession>A0A1Q5PTG5</accession>
<dbReference type="SMART" id="SM00773">
    <property type="entry name" value="WGR"/>
    <property type="match status" value="1"/>
</dbReference>
<reference evidence="4" key="1">
    <citation type="submission" date="2016-12" db="EMBL/GenBank/DDBJ databases">
        <authorList>
            <person name="Meng X."/>
        </authorList>
    </citation>
    <scope>NUCLEOTIDE SEQUENCE [LARGE SCALE GENOMIC DNA]</scope>
    <source>
        <strain evidence="4">DSM 20732</strain>
    </source>
</reference>
<feature type="domain" description="WGR" evidence="2">
    <location>
        <begin position="1"/>
        <end position="78"/>
    </location>
</feature>
<dbReference type="InterPro" id="IPR049809">
    <property type="entry name" value="YehF/YfeS-like_WGR"/>
</dbReference>
<dbReference type="EMBL" id="MQVS01000015">
    <property type="protein sequence ID" value="OKL50816.1"/>
    <property type="molecule type" value="Genomic_DNA"/>
</dbReference>
<dbReference type="AlphaFoldDB" id="A0A1Q5PTG5"/>
<dbReference type="InterPro" id="IPR008893">
    <property type="entry name" value="WGR_domain"/>
</dbReference>
<dbReference type="CDD" id="cd07996">
    <property type="entry name" value="WGR_MMR_like"/>
    <property type="match status" value="1"/>
</dbReference>
<dbReference type="SUPFAM" id="SSF142921">
    <property type="entry name" value="WGR domain-like"/>
    <property type="match status" value="1"/>
</dbReference>
<evidence type="ECO:0000313" key="4">
    <source>
        <dbReference type="Proteomes" id="UP000185612"/>
    </source>
</evidence>
<evidence type="ECO:0000259" key="2">
    <source>
        <dbReference type="PROSITE" id="PS51977"/>
    </source>
</evidence>
<dbReference type="Gene3D" id="2.20.140.10">
    <property type="entry name" value="WGR domain"/>
    <property type="match status" value="1"/>
</dbReference>
<dbReference type="InterPro" id="IPR050458">
    <property type="entry name" value="LolB"/>
</dbReference>
<comment type="caution">
    <text evidence="3">The sequence shown here is derived from an EMBL/GenBank/DDBJ whole genome shotgun (WGS) entry which is preliminary data.</text>
</comment>
<name>A0A1Q5PTG5_9ACTO</name>
<dbReference type="Pfam" id="PF13569">
    <property type="entry name" value="DUF4132"/>
    <property type="match status" value="1"/>
</dbReference>
<dbReference type="InterPro" id="IPR025406">
    <property type="entry name" value="DUF4132"/>
</dbReference>
<dbReference type="Proteomes" id="UP000185612">
    <property type="component" value="Unassembled WGS sequence"/>
</dbReference>
<gene>
    <name evidence="3" type="ORF">BSZ40_10710</name>
</gene>